<feature type="transmembrane region" description="Helical" evidence="6">
    <location>
        <begin position="6"/>
        <end position="25"/>
    </location>
</feature>
<keyword evidence="4 6" id="KW-1133">Transmembrane helix</keyword>
<dbReference type="InterPro" id="IPR003841">
    <property type="entry name" value="Na/Pi_transpt"/>
</dbReference>
<feature type="transmembrane region" description="Helical" evidence="6">
    <location>
        <begin position="210"/>
        <end position="235"/>
    </location>
</feature>
<dbReference type="GO" id="GO:0044341">
    <property type="term" value="P:sodium-dependent phosphate transport"/>
    <property type="evidence" value="ECO:0007669"/>
    <property type="project" value="InterPro"/>
</dbReference>
<evidence type="ECO:0000256" key="5">
    <source>
        <dbReference type="ARBA" id="ARBA00023136"/>
    </source>
</evidence>
<evidence type="ECO:0000259" key="7">
    <source>
        <dbReference type="Pfam" id="PF01895"/>
    </source>
</evidence>
<comment type="subcellular location">
    <subcellularLocation>
        <location evidence="1">Cell membrane</location>
        <topology evidence="1">Multi-pass membrane protein</topology>
    </subcellularLocation>
</comment>
<dbReference type="NCBIfam" id="NF037997">
    <property type="entry name" value="Na_Pi_symport"/>
    <property type="match status" value="1"/>
</dbReference>
<protein>
    <submittedName>
        <fullName evidence="8">Phosphate:Na+ symporter</fullName>
    </submittedName>
</protein>
<dbReference type="PANTHER" id="PTHR10010:SF46">
    <property type="entry name" value="SODIUM-DEPENDENT PHOSPHATE TRANSPORT PROTEIN 2B"/>
    <property type="match status" value="1"/>
</dbReference>
<proteinExistence type="predicted"/>
<dbReference type="Pfam" id="PF02690">
    <property type="entry name" value="Na_Pi_cotrans"/>
    <property type="match status" value="2"/>
</dbReference>
<dbReference type="InterPro" id="IPR026022">
    <property type="entry name" value="PhoU_dom"/>
</dbReference>
<dbReference type="InterPro" id="IPR038078">
    <property type="entry name" value="PhoU-like_sf"/>
</dbReference>
<evidence type="ECO:0000256" key="2">
    <source>
        <dbReference type="ARBA" id="ARBA00022475"/>
    </source>
</evidence>
<evidence type="ECO:0000313" key="8">
    <source>
        <dbReference type="EMBL" id="PSL42309.1"/>
    </source>
</evidence>
<dbReference type="Gene3D" id="1.20.58.220">
    <property type="entry name" value="Phosphate transport system protein phou homolog 2, domain 2"/>
    <property type="match status" value="1"/>
</dbReference>
<comment type="caution">
    <text evidence="8">The sequence shown here is derived from an EMBL/GenBank/DDBJ whole genome shotgun (WGS) entry which is preliminary data.</text>
</comment>
<keyword evidence="3 6" id="KW-0812">Transmembrane</keyword>
<evidence type="ECO:0000256" key="1">
    <source>
        <dbReference type="ARBA" id="ARBA00004651"/>
    </source>
</evidence>
<evidence type="ECO:0000313" key="9">
    <source>
        <dbReference type="Proteomes" id="UP000242310"/>
    </source>
</evidence>
<dbReference type="RefSeq" id="WP_181315414.1">
    <property type="nucleotide sequence ID" value="NZ_PYAV01000016.1"/>
</dbReference>
<organism evidence="8 9">
    <name type="scientific">Salsuginibacillus halophilus</name>
    <dbReference type="NCBI Taxonomy" id="517424"/>
    <lineage>
        <taxon>Bacteria</taxon>
        <taxon>Bacillati</taxon>
        <taxon>Bacillota</taxon>
        <taxon>Bacilli</taxon>
        <taxon>Bacillales</taxon>
        <taxon>Bacillaceae</taxon>
        <taxon>Salsuginibacillus</taxon>
    </lineage>
</organism>
<feature type="transmembrane region" description="Helical" evidence="6">
    <location>
        <begin position="99"/>
        <end position="125"/>
    </location>
</feature>
<dbReference type="SUPFAM" id="SSF109755">
    <property type="entry name" value="PhoU-like"/>
    <property type="match status" value="1"/>
</dbReference>
<feature type="domain" description="PhoU" evidence="7">
    <location>
        <begin position="452"/>
        <end position="537"/>
    </location>
</feature>
<sequence length="541" mass="59218">MDLQEIIFTFIGGLAIFLFGIKFLGDGLQKVAGDRLRDILDRFTSNPIMGVFAGIFVTILLQTSTGTTVLTIGLVNAGFMSLRQAIGVIMGANVGTTATAFIIGIDIAAYALPIMFIGTIILFFIKHKKVNNYGQAIFGFGALFYGLELMGEGVSPLRDVEGFRDLTISMSENPLLGVVIGAVFTVAVQSSTAAIGLLQQLYDSGAIEQLSAALPVLFGDNLGTTITAVLAAIGSSLAAKRAALSHVIFNVIGTSIVLLMLVPFTAFIEYMQQLLDLNPRMTIAFAHGSFNVTNTLIQLPFVAVLAVIVTKLIPGNETEIEYKAKHLDTSFIQRSPAIALGQARAETVRMSELAEQGLIEVNQYLKTNQKRHAELSVQYEEAINNLDRNITEYLMKVSERSLSDENSQLHSMLMNTVRDVERIGDHMENVMELVDYQLTNKVHISEDALSDLDEMFDVTIETLQEAIQAMNHNDVEAAKLVIEKENEIDSMERKLRKKHILRVNEGRCTGSAGIVFVDIVSNLERIGDHAVNIAEAVIQEQ</sequence>
<reference evidence="8 9" key="1">
    <citation type="submission" date="2018-03" db="EMBL/GenBank/DDBJ databases">
        <title>Genomic Encyclopedia of Type Strains, Phase III (KMG-III): the genomes of soil and plant-associated and newly described type strains.</title>
        <authorList>
            <person name="Whitman W."/>
        </authorList>
    </citation>
    <scope>NUCLEOTIDE SEQUENCE [LARGE SCALE GENOMIC DNA]</scope>
    <source>
        <strain evidence="8 9">CGMCC 1.07653</strain>
    </source>
</reference>
<feature type="transmembrane region" description="Helical" evidence="6">
    <location>
        <begin position="175"/>
        <end position="198"/>
    </location>
</feature>
<keyword evidence="2" id="KW-1003">Cell membrane</keyword>
<feature type="transmembrane region" description="Helical" evidence="6">
    <location>
        <begin position="289"/>
        <end position="309"/>
    </location>
</feature>
<feature type="transmembrane region" description="Helical" evidence="6">
    <location>
        <begin position="46"/>
        <end position="79"/>
    </location>
</feature>
<dbReference type="Proteomes" id="UP000242310">
    <property type="component" value="Unassembled WGS sequence"/>
</dbReference>
<evidence type="ECO:0000256" key="6">
    <source>
        <dbReference type="SAM" id="Phobius"/>
    </source>
</evidence>
<dbReference type="GO" id="GO:0005436">
    <property type="term" value="F:sodium:phosphate symporter activity"/>
    <property type="evidence" value="ECO:0007669"/>
    <property type="project" value="InterPro"/>
</dbReference>
<feature type="domain" description="PhoU" evidence="7">
    <location>
        <begin position="348"/>
        <end position="434"/>
    </location>
</feature>
<evidence type="ECO:0000256" key="3">
    <source>
        <dbReference type="ARBA" id="ARBA00022692"/>
    </source>
</evidence>
<dbReference type="InterPro" id="IPR004633">
    <property type="entry name" value="NaPi_cotrn-rel/YqeW-like"/>
</dbReference>
<dbReference type="GO" id="GO:0005886">
    <property type="term" value="C:plasma membrane"/>
    <property type="evidence" value="ECO:0007669"/>
    <property type="project" value="UniProtKB-SubCell"/>
</dbReference>
<dbReference type="Pfam" id="PF01895">
    <property type="entry name" value="PhoU"/>
    <property type="match status" value="2"/>
</dbReference>
<dbReference type="NCBIfam" id="TIGR00704">
    <property type="entry name" value="NaPi_cotrn_rel"/>
    <property type="match status" value="1"/>
</dbReference>
<dbReference type="AlphaFoldDB" id="A0A2P8H7Z2"/>
<name>A0A2P8H7Z2_9BACI</name>
<dbReference type="EMBL" id="PYAV01000016">
    <property type="protein sequence ID" value="PSL42309.1"/>
    <property type="molecule type" value="Genomic_DNA"/>
</dbReference>
<gene>
    <name evidence="8" type="ORF">B0H94_1168</name>
</gene>
<evidence type="ECO:0000256" key="4">
    <source>
        <dbReference type="ARBA" id="ARBA00022989"/>
    </source>
</evidence>
<feature type="transmembrane region" description="Helical" evidence="6">
    <location>
        <begin position="247"/>
        <end position="268"/>
    </location>
</feature>
<dbReference type="PANTHER" id="PTHR10010">
    <property type="entry name" value="SOLUTE CARRIER FAMILY 34 SODIUM PHOSPHATE , MEMBER 2-RELATED"/>
    <property type="match status" value="1"/>
</dbReference>
<keyword evidence="5 6" id="KW-0472">Membrane</keyword>
<keyword evidence="9" id="KW-1185">Reference proteome</keyword>
<accession>A0A2P8H7Z2</accession>